<dbReference type="Pfam" id="PF07727">
    <property type="entry name" value="RVT_2"/>
    <property type="match status" value="1"/>
</dbReference>
<dbReference type="InterPro" id="IPR013103">
    <property type="entry name" value="RVT_2"/>
</dbReference>
<feature type="compositionally biased region" description="Polar residues" evidence="12">
    <location>
        <begin position="427"/>
        <end position="443"/>
    </location>
</feature>
<evidence type="ECO:0000256" key="7">
    <source>
        <dbReference type="ARBA" id="ARBA00022918"/>
    </source>
</evidence>
<dbReference type="Pfam" id="PF13976">
    <property type="entry name" value="gag_pre-integrs"/>
    <property type="match status" value="1"/>
</dbReference>
<feature type="compositionally biased region" description="Polar residues" evidence="12">
    <location>
        <begin position="363"/>
        <end position="375"/>
    </location>
</feature>
<feature type="region of interest" description="Disordered" evidence="12">
    <location>
        <begin position="810"/>
        <end position="835"/>
    </location>
</feature>
<keyword evidence="7" id="KW-0695">RNA-directed DNA polymerase</keyword>
<dbReference type="PANTHER" id="PTHR42648">
    <property type="entry name" value="TRANSPOSASE, PUTATIVE-RELATED"/>
    <property type="match status" value="1"/>
</dbReference>
<dbReference type="InterPro" id="IPR025724">
    <property type="entry name" value="GAG-pre-integrase_dom"/>
</dbReference>
<dbReference type="Gene3D" id="4.10.60.10">
    <property type="entry name" value="Zinc finger, CCHC-type"/>
    <property type="match status" value="1"/>
</dbReference>
<feature type="region of interest" description="Disordered" evidence="12">
    <location>
        <begin position="416"/>
        <end position="443"/>
    </location>
</feature>
<dbReference type="InterPro" id="IPR001878">
    <property type="entry name" value="Znf_CCHC"/>
</dbReference>
<protein>
    <submittedName>
        <fullName evidence="14">Retrovirus-related pol polyprotein from transposon TNT 1-94</fullName>
    </submittedName>
</protein>
<keyword evidence="3" id="KW-0255">Endonuclease</keyword>
<evidence type="ECO:0000256" key="4">
    <source>
        <dbReference type="ARBA" id="ARBA00022801"/>
    </source>
</evidence>
<feature type="region of interest" description="Disordered" evidence="12">
    <location>
        <begin position="346"/>
        <end position="375"/>
    </location>
</feature>
<feature type="compositionally biased region" description="Low complexity" evidence="12">
    <location>
        <begin position="213"/>
        <end position="224"/>
    </location>
</feature>
<evidence type="ECO:0000259" key="13">
    <source>
        <dbReference type="PROSITE" id="PS50158"/>
    </source>
</evidence>
<evidence type="ECO:0000256" key="9">
    <source>
        <dbReference type="ARBA" id="ARBA00023172"/>
    </source>
</evidence>
<evidence type="ECO:0000256" key="3">
    <source>
        <dbReference type="ARBA" id="ARBA00022759"/>
    </source>
</evidence>
<comment type="caution">
    <text evidence="14">The sequence shown here is derived from an EMBL/GenBank/DDBJ whole genome shotgun (WGS) entry which is preliminary data.</text>
</comment>
<keyword evidence="8" id="KW-0239">DNA-directed DNA polymerase</keyword>
<evidence type="ECO:0000256" key="10">
    <source>
        <dbReference type="ARBA" id="ARBA00023268"/>
    </source>
</evidence>
<evidence type="ECO:0000256" key="12">
    <source>
        <dbReference type="SAM" id="MobiDB-lite"/>
    </source>
</evidence>
<evidence type="ECO:0000313" key="14">
    <source>
        <dbReference type="EMBL" id="GJT12934.1"/>
    </source>
</evidence>
<feature type="compositionally biased region" description="Polar residues" evidence="12">
    <location>
        <begin position="709"/>
        <end position="727"/>
    </location>
</feature>
<dbReference type="InterPro" id="IPR039537">
    <property type="entry name" value="Retrotran_Ty1/copia-like"/>
</dbReference>
<keyword evidence="10" id="KW-0511">Multifunctional enzyme</keyword>
<dbReference type="PROSITE" id="PS50158">
    <property type="entry name" value="ZF_CCHC"/>
    <property type="match status" value="1"/>
</dbReference>
<feature type="compositionally biased region" description="Polar residues" evidence="12">
    <location>
        <begin position="233"/>
        <end position="244"/>
    </location>
</feature>
<organism evidence="14 15">
    <name type="scientific">Tanacetum coccineum</name>
    <dbReference type="NCBI Taxonomy" id="301880"/>
    <lineage>
        <taxon>Eukaryota</taxon>
        <taxon>Viridiplantae</taxon>
        <taxon>Streptophyta</taxon>
        <taxon>Embryophyta</taxon>
        <taxon>Tracheophyta</taxon>
        <taxon>Spermatophyta</taxon>
        <taxon>Magnoliopsida</taxon>
        <taxon>eudicotyledons</taxon>
        <taxon>Gunneridae</taxon>
        <taxon>Pentapetalae</taxon>
        <taxon>asterids</taxon>
        <taxon>campanulids</taxon>
        <taxon>Asterales</taxon>
        <taxon>Asteraceae</taxon>
        <taxon>Asteroideae</taxon>
        <taxon>Anthemideae</taxon>
        <taxon>Anthemidinae</taxon>
        <taxon>Tanacetum</taxon>
    </lineage>
</organism>
<keyword evidence="5" id="KW-0460">Magnesium</keyword>
<dbReference type="PANTHER" id="PTHR42648:SF11">
    <property type="entry name" value="TRANSPOSON TY4-P GAG-POL POLYPROTEIN"/>
    <property type="match status" value="1"/>
</dbReference>
<feature type="region of interest" description="Disordered" evidence="12">
    <location>
        <begin position="705"/>
        <end position="745"/>
    </location>
</feature>
<evidence type="ECO:0000256" key="5">
    <source>
        <dbReference type="ARBA" id="ARBA00022842"/>
    </source>
</evidence>
<keyword evidence="8" id="KW-0548">Nucleotidyltransferase</keyword>
<reference evidence="14" key="2">
    <citation type="submission" date="2022-01" db="EMBL/GenBank/DDBJ databases">
        <authorList>
            <person name="Yamashiro T."/>
            <person name="Shiraishi A."/>
            <person name="Satake H."/>
            <person name="Nakayama K."/>
        </authorList>
    </citation>
    <scope>NUCLEOTIDE SEQUENCE</scope>
</reference>
<feature type="region of interest" description="Disordered" evidence="12">
    <location>
        <begin position="213"/>
        <end position="244"/>
    </location>
</feature>
<keyword evidence="1" id="KW-0540">Nuclease</keyword>
<feature type="domain" description="CCHC-type" evidence="13">
    <location>
        <begin position="270"/>
        <end position="285"/>
    </location>
</feature>
<keyword evidence="11" id="KW-0863">Zinc-finger</keyword>
<keyword evidence="9" id="KW-0233">DNA recombination</keyword>
<proteinExistence type="predicted"/>
<reference evidence="14" key="1">
    <citation type="journal article" date="2022" name="Int. J. Mol. Sci.">
        <title>Draft Genome of Tanacetum Coccineum: Genomic Comparison of Closely Related Tanacetum-Family Plants.</title>
        <authorList>
            <person name="Yamashiro T."/>
            <person name="Shiraishi A."/>
            <person name="Nakayama K."/>
            <person name="Satake H."/>
        </authorList>
    </citation>
    <scope>NUCLEOTIDE SEQUENCE</scope>
</reference>
<evidence type="ECO:0000256" key="6">
    <source>
        <dbReference type="ARBA" id="ARBA00022908"/>
    </source>
</evidence>
<evidence type="ECO:0000313" key="15">
    <source>
        <dbReference type="Proteomes" id="UP001151760"/>
    </source>
</evidence>
<dbReference type="InterPro" id="IPR057670">
    <property type="entry name" value="SH3_retrovirus"/>
</dbReference>
<keyword evidence="8" id="KW-0808">Transferase</keyword>
<dbReference type="Proteomes" id="UP001151760">
    <property type="component" value="Unassembled WGS sequence"/>
</dbReference>
<gene>
    <name evidence="14" type="ORF">Tco_0859976</name>
</gene>
<dbReference type="Pfam" id="PF25597">
    <property type="entry name" value="SH3_retrovirus"/>
    <property type="match status" value="1"/>
</dbReference>
<evidence type="ECO:0000256" key="8">
    <source>
        <dbReference type="ARBA" id="ARBA00022932"/>
    </source>
</evidence>
<dbReference type="Pfam" id="PF14223">
    <property type="entry name" value="Retrotran_gag_2"/>
    <property type="match status" value="1"/>
</dbReference>
<keyword evidence="11" id="KW-0862">Zinc</keyword>
<keyword evidence="4" id="KW-0378">Hydrolase</keyword>
<dbReference type="EMBL" id="BQNB010013189">
    <property type="protein sequence ID" value="GJT12934.1"/>
    <property type="molecule type" value="Genomic_DNA"/>
</dbReference>
<feature type="compositionally biased region" description="Low complexity" evidence="12">
    <location>
        <begin position="147"/>
        <end position="160"/>
    </location>
</feature>
<sequence length="986" mass="113505">MSAENKLYFQAEKESIFLLLTGIGDEINSTVNACNTANEMWIAIERLQQGESLNVQDVKTNLFWEFGKFTSRDGESMESYYSRFYKLMNELTRNNLQVTTMQVNVQFLQQLQPEWSRFVTVVKQSKEIDTISYHTLFDILKQYQNERTNATSSSTRPSSSTRHKGKEIAKPVTPQSESVSDEDSDPEQAQRDKEMQKNLALLAKYFKKLYKPTNNNLRTSSNSRNKTEDTPPRYNNDNQSGQFGNQRKMTVVGARETVGSQVVQQNRIQCFNCKGFGHYAKECRKPKRVKDYTYHKEKMMMCKQAEQGVPLQAEQADWLEDTDEEIDEQELEAHYSFMAKIQEVLPEESSSTDQPLEQKDDSNVTPDSSNICNNDNQVDQNAAEFTQQNLPHNRKQAEIHSNVLKPGMYRIATSTTQNREPQLPHASRNTNPHVSTSTGVNHTTSVSRPQLKCYQVKDKIVQLIIFIVDSGCTKHMTGNLKLLCNFMEKFLGTVHFGNDLFAPFLVMEILLNNFINPICFNAKASPTQAWLWHRRLSHLNFDYITLLSKKDVVTGLPKLKYVKDQLCSSCEMSKAKRSSFKTKVVPSSKGRLNLLHMDLCGPMRCKHKWEEIYSEHRVLEQDTQLIPKKNIEHQTSLREHLNITALSKDGTYTVELDKMKEKGDPCVMVGYSTQSKGYRVYNKRTRLIVESIHIKFDEIKEMMSDHNSSDLAPQRQEMSVENVTSGLVPQGQKASDYDNSGPVPPRQNVVPTAEKTDSSHQGLEFLFSPLIEEYYTPTHGQAEENNNDQAPNASFQEDEFINPFCTRVQETGESSSRNIDNTDVHSFQPQSHDYRWTKDHPLEQVRGNPTMPVQTRRQLATDPEMCMFALTVSIVEPKNIKDAMADSAWIEAMQEELHQFDRLKVWELVDKPFGKMIIKLKWLWKNKKDEDQTVIRNKARLVAKGYAQEEGIDFEEYNLHQMLAWSSSDFRCSTQTNKSFPIYLLD</sequence>
<dbReference type="SMART" id="SM00343">
    <property type="entry name" value="ZnF_C2HC"/>
    <property type="match status" value="1"/>
</dbReference>
<keyword evidence="15" id="KW-1185">Reference proteome</keyword>
<evidence type="ECO:0000256" key="2">
    <source>
        <dbReference type="ARBA" id="ARBA00022723"/>
    </source>
</evidence>
<accession>A0ABQ5BFC7</accession>
<keyword evidence="6" id="KW-0229">DNA integration</keyword>
<name>A0ABQ5BFC7_9ASTR</name>
<dbReference type="InterPro" id="IPR036875">
    <property type="entry name" value="Znf_CCHC_sf"/>
</dbReference>
<keyword evidence="2" id="KW-0479">Metal-binding</keyword>
<evidence type="ECO:0000256" key="11">
    <source>
        <dbReference type="PROSITE-ProRule" id="PRU00047"/>
    </source>
</evidence>
<dbReference type="SUPFAM" id="SSF57756">
    <property type="entry name" value="Retrovirus zinc finger-like domains"/>
    <property type="match status" value="1"/>
</dbReference>
<evidence type="ECO:0000256" key="1">
    <source>
        <dbReference type="ARBA" id="ARBA00022722"/>
    </source>
</evidence>
<dbReference type="Pfam" id="PF00098">
    <property type="entry name" value="zf-CCHC"/>
    <property type="match status" value="1"/>
</dbReference>
<feature type="region of interest" description="Disordered" evidence="12">
    <location>
        <begin position="147"/>
        <end position="193"/>
    </location>
</feature>
<feature type="compositionally biased region" description="Polar residues" evidence="12">
    <location>
        <begin position="810"/>
        <end position="831"/>
    </location>
</feature>